<dbReference type="Pfam" id="PF04307">
    <property type="entry name" value="YdjM"/>
    <property type="match status" value="1"/>
</dbReference>
<proteinExistence type="predicted"/>
<name>A0A2Z2MHX3_THEGO</name>
<reference evidence="2 3" key="1">
    <citation type="submission" date="2016-03" db="EMBL/GenBank/DDBJ databases">
        <title>Complete genome sequence of Thermococcus gorgonarius.</title>
        <authorList>
            <person name="Oger P.M."/>
        </authorList>
    </citation>
    <scope>NUCLEOTIDE SEQUENCE [LARGE SCALE GENOMIC DNA]</scope>
    <source>
        <strain evidence="2 3">W-12</strain>
    </source>
</reference>
<feature type="transmembrane region" description="Helical" evidence="1">
    <location>
        <begin position="99"/>
        <end position="118"/>
    </location>
</feature>
<keyword evidence="2" id="KW-0378">Hydrolase</keyword>
<dbReference type="RefSeq" id="WP_088885899.1">
    <property type="nucleotide sequence ID" value="NZ_CP014855.1"/>
</dbReference>
<feature type="transmembrane region" description="Helical" evidence="1">
    <location>
        <begin position="6"/>
        <end position="25"/>
    </location>
</feature>
<evidence type="ECO:0000313" key="2">
    <source>
        <dbReference type="EMBL" id="ASJ01568.1"/>
    </source>
</evidence>
<feature type="transmembrane region" description="Helical" evidence="1">
    <location>
        <begin position="32"/>
        <end position="50"/>
    </location>
</feature>
<keyword evidence="3" id="KW-1185">Reference proteome</keyword>
<evidence type="ECO:0000313" key="3">
    <source>
        <dbReference type="Proteomes" id="UP000250134"/>
    </source>
</evidence>
<evidence type="ECO:0000256" key="1">
    <source>
        <dbReference type="SAM" id="Phobius"/>
    </source>
</evidence>
<gene>
    <name evidence="2" type="ORF">A3K92_08785</name>
</gene>
<feature type="transmembrane region" description="Helical" evidence="1">
    <location>
        <begin position="124"/>
        <end position="146"/>
    </location>
</feature>
<dbReference type="OrthoDB" id="350145at2157"/>
<organism evidence="2 3">
    <name type="scientific">Thermococcus gorgonarius</name>
    <dbReference type="NCBI Taxonomy" id="71997"/>
    <lineage>
        <taxon>Archaea</taxon>
        <taxon>Methanobacteriati</taxon>
        <taxon>Methanobacteriota</taxon>
        <taxon>Thermococci</taxon>
        <taxon>Thermococcales</taxon>
        <taxon>Thermococcaceae</taxon>
        <taxon>Thermococcus</taxon>
    </lineage>
</organism>
<accession>A0A2Z2MHX3</accession>
<protein>
    <submittedName>
        <fullName evidence="2">Hydrolase</fullName>
    </submittedName>
</protein>
<dbReference type="KEGG" id="tgg:A3K92_08785"/>
<sequence length="177" mass="19274">MPNYDAHVLSGIVTYPLAVALAGILKEYAGIPFELSSIALILGYALYVLGADLPDMDHPNALLHRGTKPIVAVAVGSAVYLQALHRFSFTEEWLNQTAAWSVGVVGALIGWFGFTWIMPRHRGIVHSLLFAFIYGVLAFLLVEYGLGMSTGEGLYVGFAAFSGYMLHLLLDREISLI</sequence>
<feature type="transmembrane region" description="Helical" evidence="1">
    <location>
        <begin position="70"/>
        <end position="87"/>
    </location>
</feature>
<keyword evidence="1" id="KW-0472">Membrane</keyword>
<dbReference type="InterPro" id="IPR007404">
    <property type="entry name" value="YdjM-like"/>
</dbReference>
<dbReference type="Proteomes" id="UP000250134">
    <property type="component" value="Chromosome"/>
</dbReference>
<dbReference type="AlphaFoldDB" id="A0A2Z2MHX3"/>
<keyword evidence="1" id="KW-1133">Transmembrane helix</keyword>
<feature type="transmembrane region" description="Helical" evidence="1">
    <location>
        <begin position="153"/>
        <end position="170"/>
    </location>
</feature>
<dbReference type="GeneID" id="33332645"/>
<dbReference type="EMBL" id="CP014855">
    <property type="protein sequence ID" value="ASJ01568.1"/>
    <property type="molecule type" value="Genomic_DNA"/>
</dbReference>
<dbReference type="GO" id="GO:0016787">
    <property type="term" value="F:hydrolase activity"/>
    <property type="evidence" value="ECO:0007669"/>
    <property type="project" value="UniProtKB-KW"/>
</dbReference>
<keyword evidence="1" id="KW-0812">Transmembrane</keyword>